<evidence type="ECO:0000256" key="1">
    <source>
        <dbReference type="ARBA" id="ARBA00024322"/>
    </source>
</evidence>
<evidence type="ECO:0000259" key="4">
    <source>
        <dbReference type="PROSITE" id="PS51930"/>
    </source>
</evidence>
<dbReference type="Pfam" id="PF00936">
    <property type="entry name" value="BMC"/>
    <property type="match status" value="1"/>
</dbReference>
<dbReference type="SMART" id="SM00877">
    <property type="entry name" value="BMC"/>
    <property type="match status" value="1"/>
</dbReference>
<dbReference type="PANTHER" id="PTHR33941">
    <property type="entry name" value="PROPANEDIOL UTILIZATION PROTEIN PDUA"/>
    <property type="match status" value="1"/>
</dbReference>
<dbReference type="RefSeq" id="WP_050378973.1">
    <property type="nucleotide sequence ID" value="NZ_LGSS01000029.1"/>
</dbReference>
<dbReference type="Proteomes" id="UP000037267">
    <property type="component" value="Unassembled WGS sequence"/>
</dbReference>
<dbReference type="InterPro" id="IPR037233">
    <property type="entry name" value="CcmK-like_sf"/>
</dbReference>
<protein>
    <submittedName>
        <fullName evidence="5">Microcompartments protein</fullName>
    </submittedName>
</protein>
<keyword evidence="2" id="KW-1283">Bacterial microcompartment</keyword>
<evidence type="ECO:0000313" key="6">
    <source>
        <dbReference type="Proteomes" id="UP000037267"/>
    </source>
</evidence>
<dbReference type="SUPFAM" id="SSF143414">
    <property type="entry name" value="CcmK-like"/>
    <property type="match status" value="1"/>
</dbReference>
<dbReference type="EMBL" id="LGSS01000029">
    <property type="protein sequence ID" value="KNF07044.1"/>
    <property type="molecule type" value="Genomic_DNA"/>
</dbReference>
<comment type="similarity">
    <text evidence="3">Belongs to the bacterial microcompartments protein family.</text>
</comment>
<dbReference type="STRING" id="1503.CLPU_29c00080"/>
<dbReference type="GO" id="GO:0031469">
    <property type="term" value="C:bacterial microcompartment"/>
    <property type="evidence" value="ECO:0007669"/>
    <property type="project" value="UniProtKB-SubCell"/>
</dbReference>
<evidence type="ECO:0000256" key="2">
    <source>
        <dbReference type="ARBA" id="ARBA00024446"/>
    </source>
</evidence>
<dbReference type="PANTHER" id="PTHR33941:SF11">
    <property type="entry name" value="BACTERIAL MICROCOMPARTMENT SHELL PROTEIN PDUJ"/>
    <property type="match status" value="1"/>
</dbReference>
<keyword evidence="6" id="KW-1185">Reference proteome</keyword>
<proteinExistence type="inferred from homology"/>
<dbReference type="AlphaFoldDB" id="A0A0L0W698"/>
<accession>A0A0L0W698</accession>
<dbReference type="Gene3D" id="3.30.70.1710">
    <property type="match status" value="1"/>
</dbReference>
<gene>
    <name evidence="5" type="ORF">CLPU_29c00080</name>
</gene>
<comment type="subcellular location">
    <subcellularLocation>
        <location evidence="1">Bacterial microcompartment</location>
    </subcellularLocation>
</comment>
<dbReference type="CDD" id="cd07045">
    <property type="entry name" value="BMC_CcmK_like"/>
    <property type="match status" value="1"/>
</dbReference>
<reference evidence="6" key="1">
    <citation type="submission" date="2015-07" db="EMBL/GenBank/DDBJ databases">
        <title>Draft genome sequence of the purine-degrading Gottschalkia purinilyticum DSM 1384 (formerly Clostridium purinilyticum).</title>
        <authorList>
            <person name="Poehlein A."/>
            <person name="Schiel-Bengelsdorf B."/>
            <person name="Bengelsdorf F.R."/>
            <person name="Daniel R."/>
            <person name="Duerre P."/>
        </authorList>
    </citation>
    <scope>NUCLEOTIDE SEQUENCE [LARGE SCALE GENOMIC DNA]</scope>
    <source>
        <strain evidence="6">DSM 1384</strain>
    </source>
</reference>
<evidence type="ECO:0000313" key="5">
    <source>
        <dbReference type="EMBL" id="KNF07044.1"/>
    </source>
</evidence>
<dbReference type="PROSITE" id="PS51930">
    <property type="entry name" value="BMC_2"/>
    <property type="match status" value="1"/>
</dbReference>
<dbReference type="OrthoDB" id="9812608at2"/>
<sequence>MRQAIGMVETRSLVAALQAADTMVKSADVHIVDLNFVGSGLIAAIVSGEVAAVQAAVENATETAKGLGEIISSNVIPRPHEEVDKMLDVLL</sequence>
<dbReference type="InterPro" id="IPR044872">
    <property type="entry name" value="CcmK/CsoS1_BMC"/>
</dbReference>
<organism evidence="5 6">
    <name type="scientific">Gottschalkia purinilytica</name>
    <name type="common">Clostridium purinilyticum</name>
    <dbReference type="NCBI Taxonomy" id="1503"/>
    <lineage>
        <taxon>Bacteria</taxon>
        <taxon>Bacillati</taxon>
        <taxon>Bacillota</taxon>
        <taxon>Tissierellia</taxon>
        <taxon>Tissierellales</taxon>
        <taxon>Gottschalkiaceae</taxon>
        <taxon>Gottschalkia</taxon>
    </lineage>
</organism>
<name>A0A0L0W698_GOTPU</name>
<dbReference type="InterPro" id="IPR050575">
    <property type="entry name" value="BMC_shell"/>
</dbReference>
<dbReference type="InterPro" id="IPR000249">
    <property type="entry name" value="BMC_dom"/>
</dbReference>
<evidence type="ECO:0000256" key="3">
    <source>
        <dbReference type="PROSITE-ProRule" id="PRU01278"/>
    </source>
</evidence>
<comment type="caution">
    <text evidence="5">The sequence shown here is derived from an EMBL/GenBank/DDBJ whole genome shotgun (WGS) entry which is preliminary data.</text>
</comment>
<feature type="domain" description="BMC" evidence="4">
    <location>
        <begin position="4"/>
        <end position="88"/>
    </location>
</feature>